<dbReference type="EMBL" id="CP011125">
    <property type="protein sequence ID" value="AKF09590.1"/>
    <property type="molecule type" value="Genomic_DNA"/>
</dbReference>
<dbReference type="GO" id="GO:0008168">
    <property type="term" value="F:methyltransferase activity"/>
    <property type="evidence" value="ECO:0007669"/>
    <property type="project" value="UniProtKB-KW"/>
</dbReference>
<dbReference type="GO" id="GO:0032259">
    <property type="term" value="P:methylation"/>
    <property type="evidence" value="ECO:0007669"/>
    <property type="project" value="UniProtKB-KW"/>
</dbReference>
<feature type="domain" description="Methyltransferase" evidence="2">
    <location>
        <begin position="46"/>
        <end position="140"/>
    </location>
</feature>
<organism evidence="3 4">
    <name type="scientific">Sandaracinus amylolyticus</name>
    <dbReference type="NCBI Taxonomy" id="927083"/>
    <lineage>
        <taxon>Bacteria</taxon>
        <taxon>Pseudomonadati</taxon>
        <taxon>Myxococcota</taxon>
        <taxon>Polyangia</taxon>
        <taxon>Polyangiales</taxon>
        <taxon>Sandaracinaceae</taxon>
        <taxon>Sandaracinus</taxon>
    </lineage>
</organism>
<accession>A0A0F6W7Y0</accession>
<dbReference type="InterPro" id="IPR041698">
    <property type="entry name" value="Methyltransf_25"/>
</dbReference>
<keyword evidence="4" id="KW-1185">Reference proteome</keyword>
<evidence type="ECO:0000313" key="3">
    <source>
        <dbReference type="EMBL" id="AKF09590.1"/>
    </source>
</evidence>
<dbReference type="CDD" id="cd02440">
    <property type="entry name" value="AdoMet_MTases"/>
    <property type="match status" value="1"/>
</dbReference>
<keyword evidence="3" id="KW-0489">Methyltransferase</keyword>
<dbReference type="PANTHER" id="PTHR43861">
    <property type="entry name" value="TRANS-ACONITATE 2-METHYLTRANSFERASE-RELATED"/>
    <property type="match status" value="1"/>
</dbReference>
<dbReference type="Pfam" id="PF13649">
    <property type="entry name" value="Methyltransf_25"/>
    <property type="match status" value="1"/>
</dbReference>
<evidence type="ECO:0000259" key="2">
    <source>
        <dbReference type="Pfam" id="PF13649"/>
    </source>
</evidence>
<dbReference type="KEGG" id="samy:DB32_006739"/>
<dbReference type="STRING" id="927083.DB32_006739"/>
<evidence type="ECO:0000256" key="1">
    <source>
        <dbReference type="ARBA" id="ARBA00022679"/>
    </source>
</evidence>
<keyword evidence="1 3" id="KW-0808">Transferase</keyword>
<reference evidence="3 4" key="1">
    <citation type="submission" date="2015-03" db="EMBL/GenBank/DDBJ databases">
        <title>Genome assembly of Sandaracinus amylolyticus DSM 53668.</title>
        <authorList>
            <person name="Sharma G."/>
            <person name="Subramanian S."/>
        </authorList>
    </citation>
    <scope>NUCLEOTIDE SEQUENCE [LARGE SCALE GENOMIC DNA]</scope>
    <source>
        <strain evidence="3 4">DSM 53668</strain>
    </source>
</reference>
<dbReference type="RefSeq" id="WP_053236627.1">
    <property type="nucleotide sequence ID" value="NZ_CP011125.1"/>
</dbReference>
<protein>
    <submittedName>
        <fullName evidence="3">Putative methyltransferase</fullName>
    </submittedName>
</protein>
<sequence>MTTTSADAKFWDDIAEKYAAKPVEDVPAFERKKAITREHLRPDSTILEIGCGTGSLALEMSRHAGHVHAMDISTEMIRIANRKKETQRVTNVSFHVGTLDGGSPLGAAKVDGVWAYSILHLVQDRQRTLRTLFEALEPGGVFISSNVCLGDSWVPYGALLAVMRWLGKAPAVRIYDRATIVREMKDAGFVDVEEKDVGAERTVAFFVARKP</sequence>
<name>A0A0F6W7Y0_9BACT</name>
<dbReference type="OrthoDB" id="9781225at2"/>
<dbReference type="Gene3D" id="3.40.50.150">
    <property type="entry name" value="Vaccinia Virus protein VP39"/>
    <property type="match status" value="1"/>
</dbReference>
<dbReference type="InterPro" id="IPR029063">
    <property type="entry name" value="SAM-dependent_MTases_sf"/>
</dbReference>
<dbReference type="Proteomes" id="UP000034883">
    <property type="component" value="Chromosome"/>
</dbReference>
<dbReference type="AlphaFoldDB" id="A0A0F6W7Y0"/>
<evidence type="ECO:0000313" key="4">
    <source>
        <dbReference type="Proteomes" id="UP000034883"/>
    </source>
</evidence>
<proteinExistence type="predicted"/>
<gene>
    <name evidence="3" type="ORF">DB32_006739</name>
</gene>
<dbReference type="SUPFAM" id="SSF53335">
    <property type="entry name" value="S-adenosyl-L-methionine-dependent methyltransferases"/>
    <property type="match status" value="1"/>
</dbReference>